<evidence type="ECO:0000313" key="1">
    <source>
        <dbReference type="EMBL" id="TDC46488.1"/>
    </source>
</evidence>
<accession>A0A4R4RBF4</accession>
<dbReference type="AlphaFoldDB" id="A0A4R4RBF4"/>
<protein>
    <submittedName>
        <fullName evidence="1">SDR family oxidoreductase</fullName>
    </submittedName>
</protein>
<dbReference type="Pfam" id="PF13561">
    <property type="entry name" value="adh_short_C2"/>
    <property type="match status" value="1"/>
</dbReference>
<feature type="non-terminal residue" evidence="1">
    <location>
        <position position="1"/>
    </location>
</feature>
<evidence type="ECO:0000313" key="2">
    <source>
        <dbReference type="Proteomes" id="UP000295621"/>
    </source>
</evidence>
<dbReference type="RefSeq" id="WP_131988234.1">
    <property type="nucleotide sequence ID" value="NZ_SMKL01000097.1"/>
</dbReference>
<reference evidence="1 2" key="1">
    <citation type="submission" date="2019-02" db="EMBL/GenBank/DDBJ databases">
        <title>Draft genome sequences of novel Actinobacteria.</title>
        <authorList>
            <person name="Sahin N."/>
            <person name="Ay H."/>
            <person name="Saygin H."/>
        </authorList>
    </citation>
    <scope>NUCLEOTIDE SEQUENCE [LARGE SCALE GENOMIC DNA]</scope>
    <source>
        <strain evidence="1 2">KC603</strain>
    </source>
</reference>
<dbReference type="EMBL" id="SMKL01000097">
    <property type="protein sequence ID" value="TDC46488.1"/>
    <property type="molecule type" value="Genomic_DNA"/>
</dbReference>
<proteinExistence type="predicted"/>
<dbReference type="Proteomes" id="UP000295621">
    <property type="component" value="Unassembled WGS sequence"/>
</dbReference>
<dbReference type="InterPro" id="IPR036291">
    <property type="entry name" value="NAD(P)-bd_dom_sf"/>
</dbReference>
<name>A0A4R4RBF4_9ACTN</name>
<dbReference type="SUPFAM" id="SSF51735">
    <property type="entry name" value="NAD(P)-binding Rossmann-fold domains"/>
    <property type="match status" value="1"/>
</dbReference>
<keyword evidence="2" id="KW-1185">Reference proteome</keyword>
<organism evidence="1 2">
    <name type="scientific">Jiangella ureilytica</name>
    <dbReference type="NCBI Taxonomy" id="2530374"/>
    <lineage>
        <taxon>Bacteria</taxon>
        <taxon>Bacillati</taxon>
        <taxon>Actinomycetota</taxon>
        <taxon>Actinomycetes</taxon>
        <taxon>Jiangellales</taxon>
        <taxon>Jiangellaceae</taxon>
        <taxon>Jiangella</taxon>
    </lineage>
</organism>
<dbReference type="Gene3D" id="3.40.50.720">
    <property type="entry name" value="NAD(P)-binding Rossmann-like Domain"/>
    <property type="match status" value="1"/>
</dbReference>
<comment type="caution">
    <text evidence="1">The sequence shown here is derived from an EMBL/GenBank/DDBJ whole genome shotgun (WGS) entry which is preliminary data.</text>
</comment>
<gene>
    <name evidence="1" type="ORF">E1212_26870</name>
</gene>
<dbReference type="InterPro" id="IPR002347">
    <property type="entry name" value="SDR_fam"/>
</dbReference>
<sequence length="36" mass="3689">DDIAHAIAYLAGPHSGSTTGTTLAVDGGMHGLRLRR</sequence>